<gene>
    <name evidence="2" type="ORF">IPA_04320</name>
</gene>
<evidence type="ECO:0000256" key="1">
    <source>
        <dbReference type="SAM" id="Phobius"/>
    </source>
</evidence>
<keyword evidence="1" id="KW-1133">Transmembrane helix</keyword>
<organism evidence="2 3">
    <name type="scientific">Ignicoccus pacificus DSM 13166</name>
    <dbReference type="NCBI Taxonomy" id="940294"/>
    <lineage>
        <taxon>Archaea</taxon>
        <taxon>Thermoproteota</taxon>
        <taxon>Thermoprotei</taxon>
        <taxon>Desulfurococcales</taxon>
        <taxon>Desulfurococcaceae</taxon>
        <taxon>Ignicoccus</taxon>
    </lineage>
</organism>
<protein>
    <submittedName>
        <fullName evidence="2">Uncharacterized protein</fullName>
    </submittedName>
</protein>
<sequence>MIRIKITGTILILFSILLFIFMSYSFIAPNGIAFEIVRVILWIYTILFSIFVGWIGLILLRSKEPLPVEQLKKEIEQEVERIRREAIEAAMKSGREDNEK</sequence>
<feature type="transmembrane region" description="Helical" evidence="1">
    <location>
        <begin position="39"/>
        <end position="60"/>
    </location>
</feature>
<dbReference type="KEGG" id="ipc:IPA_04320"/>
<keyword evidence="3" id="KW-1185">Reference proteome</keyword>
<name>A0A977PK29_9CREN</name>
<reference evidence="2" key="1">
    <citation type="submission" date="2013-11" db="EMBL/GenBank/DDBJ databases">
        <title>Comparative genomics of Ignicoccus.</title>
        <authorList>
            <person name="Podar M."/>
        </authorList>
    </citation>
    <scope>NUCLEOTIDE SEQUENCE</scope>
    <source>
        <strain evidence="2">DSM 13166</strain>
    </source>
</reference>
<dbReference type="Proteomes" id="UP001063698">
    <property type="component" value="Chromosome"/>
</dbReference>
<accession>A0A977PK29</accession>
<evidence type="ECO:0000313" key="3">
    <source>
        <dbReference type="Proteomes" id="UP001063698"/>
    </source>
</evidence>
<feature type="transmembrane region" description="Helical" evidence="1">
    <location>
        <begin position="7"/>
        <end position="27"/>
    </location>
</feature>
<proteinExistence type="predicted"/>
<keyword evidence="1" id="KW-0472">Membrane</keyword>
<evidence type="ECO:0000313" key="2">
    <source>
        <dbReference type="EMBL" id="UXD22396.1"/>
    </source>
</evidence>
<dbReference type="AlphaFoldDB" id="A0A977PK29"/>
<dbReference type="EMBL" id="CP006868">
    <property type="protein sequence ID" value="UXD22396.1"/>
    <property type="molecule type" value="Genomic_DNA"/>
</dbReference>
<keyword evidence="1" id="KW-0812">Transmembrane</keyword>